<evidence type="ECO:0000256" key="1">
    <source>
        <dbReference type="SAM" id="MobiDB-lite"/>
    </source>
</evidence>
<evidence type="ECO:0000313" key="4">
    <source>
        <dbReference type="Proteomes" id="UP001341245"/>
    </source>
</evidence>
<evidence type="ECO:0000256" key="2">
    <source>
        <dbReference type="SAM" id="Phobius"/>
    </source>
</evidence>
<protein>
    <recommendedName>
        <fullName evidence="5">Integral membrane protein TmpA</fullName>
    </recommendedName>
</protein>
<feature type="region of interest" description="Disordered" evidence="1">
    <location>
        <begin position="39"/>
        <end position="61"/>
    </location>
</feature>
<feature type="transmembrane region" description="Helical" evidence="2">
    <location>
        <begin position="187"/>
        <end position="211"/>
    </location>
</feature>
<name>A0ABR0TK83_AURPU</name>
<accession>A0ABR0TK83</accession>
<feature type="transmembrane region" description="Helical" evidence="2">
    <location>
        <begin position="223"/>
        <end position="244"/>
    </location>
</feature>
<gene>
    <name evidence="3" type="ORF">QM012_009145</name>
</gene>
<keyword evidence="2" id="KW-0812">Transmembrane</keyword>
<feature type="transmembrane region" description="Helical" evidence="2">
    <location>
        <begin position="79"/>
        <end position="96"/>
    </location>
</feature>
<dbReference type="PANTHER" id="PTHR33927">
    <property type="entry name" value="TRANSMEMBRANE PROTEIN"/>
    <property type="match status" value="1"/>
</dbReference>
<feature type="region of interest" description="Disordered" evidence="1">
    <location>
        <begin position="1"/>
        <end position="25"/>
    </location>
</feature>
<evidence type="ECO:0000313" key="3">
    <source>
        <dbReference type="EMBL" id="KAK6004295.1"/>
    </source>
</evidence>
<evidence type="ECO:0008006" key="5">
    <source>
        <dbReference type="Google" id="ProtNLM"/>
    </source>
</evidence>
<keyword evidence="2" id="KW-0472">Membrane</keyword>
<keyword evidence="2" id="KW-1133">Transmembrane helix</keyword>
<feature type="transmembrane region" description="Helical" evidence="2">
    <location>
        <begin position="154"/>
        <end position="175"/>
    </location>
</feature>
<dbReference type="EMBL" id="JASGXD010000008">
    <property type="protein sequence ID" value="KAK6004295.1"/>
    <property type="molecule type" value="Genomic_DNA"/>
</dbReference>
<proteinExistence type="predicted"/>
<comment type="caution">
    <text evidence="3">The sequence shown here is derived from an EMBL/GenBank/DDBJ whole genome shotgun (WGS) entry which is preliminary data.</text>
</comment>
<reference evidence="3 4" key="1">
    <citation type="submission" date="2023-11" db="EMBL/GenBank/DDBJ databases">
        <title>Draft genome sequence and annotation of the polyextremotolerant black yeast-like fungus Aureobasidium pullulans NRRL 62042.</title>
        <authorList>
            <person name="Dielentheis-Frenken M.R.E."/>
            <person name="Wibberg D."/>
            <person name="Blank L.M."/>
            <person name="Tiso T."/>
        </authorList>
    </citation>
    <scope>NUCLEOTIDE SEQUENCE [LARGE SCALE GENOMIC DNA]</scope>
    <source>
        <strain evidence="3 4">NRRL 62042</strain>
    </source>
</reference>
<feature type="compositionally biased region" description="Polar residues" evidence="1">
    <location>
        <begin position="44"/>
        <end position="61"/>
    </location>
</feature>
<keyword evidence="4" id="KW-1185">Reference proteome</keyword>
<organism evidence="3 4">
    <name type="scientific">Aureobasidium pullulans</name>
    <name type="common">Black yeast</name>
    <name type="synonym">Pullularia pullulans</name>
    <dbReference type="NCBI Taxonomy" id="5580"/>
    <lineage>
        <taxon>Eukaryota</taxon>
        <taxon>Fungi</taxon>
        <taxon>Dikarya</taxon>
        <taxon>Ascomycota</taxon>
        <taxon>Pezizomycotina</taxon>
        <taxon>Dothideomycetes</taxon>
        <taxon>Dothideomycetidae</taxon>
        <taxon>Dothideales</taxon>
        <taxon>Saccotheciaceae</taxon>
        <taxon>Aureobasidium</taxon>
    </lineage>
</organism>
<dbReference type="PANTHER" id="PTHR33927:SF3">
    <property type="entry name" value="INTEGRAL MEMBRANE PROTEIN TMPA"/>
    <property type="match status" value="1"/>
</dbReference>
<dbReference type="InterPro" id="IPR052979">
    <property type="entry name" value="Adenylate-forming_domain"/>
</dbReference>
<feature type="transmembrane region" description="Helical" evidence="2">
    <location>
        <begin position="256"/>
        <end position="278"/>
    </location>
</feature>
<sequence>MLTETSNASDCEKQPIVEPASTIQSKMVLDDRSMEVSAREIHDSNSSNDGSNTKTPSRTPSKSMLAHIRWGLFTAYRRFFSIVFMANVAAFVYITVSRRKSSHFVNASAANLLCVGLSRHPVTINILYKCVCSLPRSAPLRLRWIASKVSHYGGVHSGCGISAAMWYIGFVAILTHDHVSGRPGYRATPVIITLAYIILVLLLAIITVAYPVFRAKRHDDFEFVHRFSGWLAIALYWPLLFLLAHRFRGPVTMSHYLTHLPAFWILIILTFIIIHPWLSLRKIKVEPEQISNHAIRLRFESMKPEFAKGFAVSRHPLHDWHGFAQFPDVDGQVSSCLVSRAGDWTSACIESPPTYLWKRGIPVRGFGYCLKMFNSCIVVATGSGIGPCLSFLALADRPRLRVIWQTRSPLLTYGQDIIDAVHRLDPAAIIIDSSLSKTRKDMVPDVLELVRQENAESVGVISNYFFTKRMIFEVEARGIPAFGPVFDS</sequence>
<feature type="transmembrane region" description="Helical" evidence="2">
    <location>
        <begin position="372"/>
        <end position="395"/>
    </location>
</feature>
<dbReference type="Proteomes" id="UP001341245">
    <property type="component" value="Unassembled WGS sequence"/>
</dbReference>